<reference evidence="1 2" key="1">
    <citation type="journal article" date="2018" name="Nat. Ecol. Evol.">
        <title>Shark genomes provide insights into elasmobranch evolution and the origin of vertebrates.</title>
        <authorList>
            <person name="Hara Y"/>
            <person name="Yamaguchi K"/>
            <person name="Onimaru K"/>
            <person name="Kadota M"/>
            <person name="Koyanagi M"/>
            <person name="Keeley SD"/>
            <person name="Tatsumi K"/>
            <person name="Tanaka K"/>
            <person name="Motone F"/>
            <person name="Kageyama Y"/>
            <person name="Nozu R"/>
            <person name="Adachi N"/>
            <person name="Nishimura O"/>
            <person name="Nakagawa R"/>
            <person name="Tanegashima C"/>
            <person name="Kiyatake I"/>
            <person name="Matsumoto R"/>
            <person name="Murakumo K"/>
            <person name="Nishida K"/>
            <person name="Terakita A"/>
            <person name="Kuratani S"/>
            <person name="Sato K"/>
            <person name="Hyodo S Kuraku.S."/>
        </authorList>
    </citation>
    <scope>NUCLEOTIDE SEQUENCE [LARGE SCALE GENOMIC DNA]</scope>
</reference>
<gene>
    <name evidence="1" type="ORF">scyTo_0021937</name>
</gene>
<dbReference type="AlphaFoldDB" id="A0A401Q9P4"/>
<feature type="non-terminal residue" evidence="1">
    <location>
        <position position="1"/>
    </location>
</feature>
<dbReference type="STRING" id="75743.A0A401Q9P4"/>
<name>A0A401Q9P4_SCYTO</name>
<evidence type="ECO:0000313" key="1">
    <source>
        <dbReference type="EMBL" id="GCB82076.1"/>
    </source>
</evidence>
<dbReference type="Proteomes" id="UP000288216">
    <property type="component" value="Unassembled WGS sequence"/>
</dbReference>
<keyword evidence="2" id="KW-1185">Reference proteome</keyword>
<proteinExistence type="predicted"/>
<sequence length="56" mass="6017">IGFVFVVNADEKADGNQVAGVALLRAFNFIGEDSELSHAFSSIVAVSMERINMNKS</sequence>
<protein>
    <submittedName>
        <fullName evidence="1">Uncharacterized protein</fullName>
    </submittedName>
</protein>
<comment type="caution">
    <text evidence="1">The sequence shown here is derived from an EMBL/GenBank/DDBJ whole genome shotgun (WGS) entry which is preliminary data.</text>
</comment>
<dbReference type="OrthoDB" id="27683at2759"/>
<dbReference type="EMBL" id="BFAA01020577">
    <property type="protein sequence ID" value="GCB82076.1"/>
    <property type="molecule type" value="Genomic_DNA"/>
</dbReference>
<organism evidence="1 2">
    <name type="scientific">Scyliorhinus torazame</name>
    <name type="common">Cloudy catshark</name>
    <name type="synonym">Catulus torazame</name>
    <dbReference type="NCBI Taxonomy" id="75743"/>
    <lineage>
        <taxon>Eukaryota</taxon>
        <taxon>Metazoa</taxon>
        <taxon>Chordata</taxon>
        <taxon>Craniata</taxon>
        <taxon>Vertebrata</taxon>
        <taxon>Chondrichthyes</taxon>
        <taxon>Elasmobranchii</taxon>
        <taxon>Galeomorphii</taxon>
        <taxon>Galeoidea</taxon>
        <taxon>Carcharhiniformes</taxon>
        <taxon>Scyliorhinidae</taxon>
        <taxon>Scyliorhinus</taxon>
    </lineage>
</organism>
<accession>A0A401Q9P4</accession>
<evidence type="ECO:0000313" key="2">
    <source>
        <dbReference type="Proteomes" id="UP000288216"/>
    </source>
</evidence>